<dbReference type="EMBL" id="CP119965">
    <property type="protein sequence ID" value="WFD41075.1"/>
    <property type="molecule type" value="Genomic_DNA"/>
</dbReference>
<evidence type="ECO:0000313" key="2">
    <source>
        <dbReference type="EMBL" id="WFD41075.1"/>
    </source>
</evidence>
<dbReference type="AlphaFoldDB" id="A0AAF0F5B3"/>
<dbReference type="Proteomes" id="UP001217754">
    <property type="component" value="Chromosome 8"/>
</dbReference>
<keyword evidence="3" id="KW-1185">Reference proteome</keyword>
<dbReference type="GeneID" id="85227719"/>
<name>A0AAF0F5B3_9BASI</name>
<organism evidence="2 3">
    <name type="scientific">Malassezia japonica</name>
    <dbReference type="NCBI Taxonomy" id="223818"/>
    <lineage>
        <taxon>Eukaryota</taxon>
        <taxon>Fungi</taxon>
        <taxon>Dikarya</taxon>
        <taxon>Basidiomycota</taxon>
        <taxon>Ustilaginomycotina</taxon>
        <taxon>Malasseziomycetes</taxon>
        <taxon>Malasseziales</taxon>
        <taxon>Malasseziaceae</taxon>
        <taxon>Malassezia</taxon>
    </lineage>
</organism>
<gene>
    <name evidence="2" type="ORF">MJAP1_004068</name>
</gene>
<dbReference type="PROSITE" id="PS51257">
    <property type="entry name" value="PROKAR_LIPOPROTEIN"/>
    <property type="match status" value="1"/>
</dbReference>
<evidence type="ECO:0000256" key="1">
    <source>
        <dbReference type="SAM" id="SignalP"/>
    </source>
</evidence>
<accession>A0AAF0F5B3</accession>
<feature type="chain" id="PRO_5041962299" evidence="1">
    <location>
        <begin position="25"/>
        <end position="301"/>
    </location>
</feature>
<sequence>MRLAWQVGLAWAAACVLPVTPAKADVAALDVSWGRMDDAQLVSLFEKRYSPAEGLNTSLAALRSLLDEAHVDVELPAAPSAVSAAARSLASAGDALGLRRAADGLRRQVQVWTLRHQQVYAHSEHGKEVYTGPLRKAIAIVAHWIMRPAPEPHRPPYTYYDATDQWPDWDFDETRAAVAAAAHKVQPITNGWEQAMWGPFVEGLAQSTVPAMQAVQDAYDAAPKERALFFYFRKAVQSLFKNTKTPSAEVRETSATQRRALAIRLLEWVAFSGDSAGLEMRTTHVQRDALWILGEHSLWVL</sequence>
<reference evidence="2" key="1">
    <citation type="submission" date="2023-03" db="EMBL/GenBank/DDBJ databases">
        <title>Mating type loci evolution in Malassezia.</title>
        <authorList>
            <person name="Coelho M.A."/>
        </authorList>
    </citation>
    <scope>NUCLEOTIDE SEQUENCE</scope>
    <source>
        <strain evidence="2">CBS 9431</strain>
    </source>
</reference>
<evidence type="ECO:0000313" key="3">
    <source>
        <dbReference type="Proteomes" id="UP001217754"/>
    </source>
</evidence>
<proteinExistence type="predicted"/>
<protein>
    <submittedName>
        <fullName evidence="2">Uncharacterized protein</fullName>
    </submittedName>
</protein>
<keyword evidence="1" id="KW-0732">Signal</keyword>
<feature type="signal peptide" evidence="1">
    <location>
        <begin position="1"/>
        <end position="24"/>
    </location>
</feature>
<dbReference type="RefSeq" id="XP_060123972.1">
    <property type="nucleotide sequence ID" value="XM_060267989.1"/>
</dbReference>